<evidence type="ECO:0000256" key="1">
    <source>
        <dbReference type="SAM" id="SignalP"/>
    </source>
</evidence>
<proteinExistence type="predicted"/>
<dbReference type="Pfam" id="PF04402">
    <property type="entry name" value="SIMPL"/>
    <property type="match status" value="1"/>
</dbReference>
<evidence type="ECO:0000313" key="2">
    <source>
        <dbReference type="EMBL" id="MBD8890660.1"/>
    </source>
</evidence>
<dbReference type="InterPro" id="IPR052022">
    <property type="entry name" value="26kDa_periplasmic_antigen"/>
</dbReference>
<dbReference type="Gene3D" id="3.30.70.2970">
    <property type="entry name" value="Protein of unknown function (DUF541), domain 2"/>
    <property type="match status" value="1"/>
</dbReference>
<name>A0ABR9CIK0_9HYPH</name>
<reference evidence="3" key="1">
    <citation type="submission" date="2020-09" db="EMBL/GenBank/DDBJ databases">
        <title>The genome sequence of strain Labrenzia suaedae 4C16A.</title>
        <authorList>
            <person name="Liu Y."/>
        </authorList>
    </citation>
    <scope>NUCLEOTIDE SEQUENCE [LARGE SCALE GENOMIC DNA]</scope>
    <source>
        <strain evidence="3">4C16A</strain>
    </source>
</reference>
<gene>
    <name evidence="2" type="ORF">IG616_03820</name>
</gene>
<sequence length="239" mass="24765">MAMLFLGALAVPVAAPLPALAEASGKGPVATISITGQGKLSMAPDMAVVTTRVVTPAKTAPEALDENTKAISEVIAEIKKAGIEAKDIQTSGFSIFPRYEQQKGRENQPPAIAGYEVANGVTVNIRDLAKLGPILNAVVQSGANEVNGISFQVSDADKKMDEARKAAVENAKSRASLYAQAAGVKLGKILSISEGGASMPQPLYMRAEKMAFASDGAIPVEAGQETLSASVTIVWELAD</sequence>
<dbReference type="Proteomes" id="UP000632063">
    <property type="component" value="Unassembled WGS sequence"/>
</dbReference>
<organism evidence="2 3">
    <name type="scientific">Roseibium litorale</name>
    <dbReference type="NCBI Taxonomy" id="2803841"/>
    <lineage>
        <taxon>Bacteria</taxon>
        <taxon>Pseudomonadati</taxon>
        <taxon>Pseudomonadota</taxon>
        <taxon>Alphaproteobacteria</taxon>
        <taxon>Hyphomicrobiales</taxon>
        <taxon>Stappiaceae</taxon>
        <taxon>Roseibium</taxon>
    </lineage>
</organism>
<feature type="chain" id="PRO_5046896036" evidence="1">
    <location>
        <begin position="22"/>
        <end position="239"/>
    </location>
</feature>
<accession>A0ABR9CIK0</accession>
<protein>
    <submittedName>
        <fullName evidence="2">SIMPL domain-containing protein</fullName>
    </submittedName>
</protein>
<evidence type="ECO:0000313" key="3">
    <source>
        <dbReference type="Proteomes" id="UP000632063"/>
    </source>
</evidence>
<dbReference type="InterPro" id="IPR007497">
    <property type="entry name" value="SIMPL/DUF541"/>
</dbReference>
<comment type="caution">
    <text evidence="2">The sequence shown here is derived from an EMBL/GenBank/DDBJ whole genome shotgun (WGS) entry which is preliminary data.</text>
</comment>
<dbReference type="Gene3D" id="3.30.110.170">
    <property type="entry name" value="Protein of unknown function (DUF541), domain 1"/>
    <property type="match status" value="1"/>
</dbReference>
<dbReference type="EMBL" id="JACYXI010000001">
    <property type="protein sequence ID" value="MBD8890660.1"/>
    <property type="molecule type" value="Genomic_DNA"/>
</dbReference>
<dbReference type="PANTHER" id="PTHR34387:SF1">
    <property type="entry name" value="PERIPLASMIC IMMUNOGENIC PROTEIN"/>
    <property type="match status" value="1"/>
</dbReference>
<keyword evidence="3" id="KW-1185">Reference proteome</keyword>
<reference evidence="2 3" key="2">
    <citation type="journal article" date="2021" name="Int. J. Syst. Evol. Microbiol.">
        <title>Roseibium litorale sp. nov., isolated from a tidal flat sediment and proposal for the reclassification of Labrenzia polysiphoniae as Roseibium polysiphoniae comb. nov.</title>
        <authorList>
            <person name="Liu Y."/>
            <person name="Pei T."/>
            <person name="Du J."/>
            <person name="Chao M."/>
            <person name="Deng M.R."/>
            <person name="Zhu H."/>
        </authorList>
    </citation>
    <scope>NUCLEOTIDE SEQUENCE [LARGE SCALE GENOMIC DNA]</scope>
    <source>
        <strain evidence="2 3">4C16A</strain>
    </source>
</reference>
<feature type="signal peptide" evidence="1">
    <location>
        <begin position="1"/>
        <end position="21"/>
    </location>
</feature>
<keyword evidence="1" id="KW-0732">Signal</keyword>
<dbReference type="PANTHER" id="PTHR34387">
    <property type="entry name" value="SLR1258 PROTEIN"/>
    <property type="match status" value="1"/>
</dbReference>